<keyword evidence="2" id="KW-0812">Transmembrane</keyword>
<evidence type="ECO:0000256" key="1">
    <source>
        <dbReference type="SAM" id="Coils"/>
    </source>
</evidence>
<gene>
    <name evidence="3" type="ORF">A2442_00280</name>
</gene>
<accession>A0A1F5EHZ1</accession>
<proteinExistence type="predicted"/>
<feature type="transmembrane region" description="Helical" evidence="2">
    <location>
        <begin position="6"/>
        <end position="28"/>
    </location>
</feature>
<dbReference type="STRING" id="1797582.A2442_00280"/>
<comment type="caution">
    <text evidence="3">The sequence shown here is derived from an EMBL/GenBank/DDBJ whole genome shotgun (WGS) entry which is preliminary data.</text>
</comment>
<sequence>MKKGFGLIGILIVVAIIAIAVSGGFYYASPGNQAIKESGGIDNVLENAENAKSQQEEGNQDINNLLNEI</sequence>
<reference evidence="3 4" key="1">
    <citation type="journal article" date="2016" name="Nat. Commun.">
        <title>Thousands of microbial genomes shed light on interconnected biogeochemical processes in an aquifer system.</title>
        <authorList>
            <person name="Anantharaman K."/>
            <person name="Brown C.T."/>
            <person name="Hug L.A."/>
            <person name="Sharon I."/>
            <person name="Castelle C.J."/>
            <person name="Probst A.J."/>
            <person name="Thomas B.C."/>
            <person name="Singh A."/>
            <person name="Wilkins M.J."/>
            <person name="Karaoz U."/>
            <person name="Brodie E.L."/>
            <person name="Williams K.H."/>
            <person name="Hubbard S.S."/>
            <person name="Banfield J.F."/>
        </authorList>
    </citation>
    <scope>NUCLEOTIDE SEQUENCE [LARGE SCALE GENOMIC DNA]</scope>
</reference>
<keyword evidence="2" id="KW-1133">Transmembrane helix</keyword>
<dbReference type="EMBL" id="MFAE01000009">
    <property type="protein sequence ID" value="OGD67049.1"/>
    <property type="molecule type" value="Genomic_DNA"/>
</dbReference>
<keyword evidence="2" id="KW-0472">Membrane</keyword>
<keyword evidence="1" id="KW-0175">Coiled coil</keyword>
<evidence type="ECO:0000313" key="4">
    <source>
        <dbReference type="Proteomes" id="UP000179003"/>
    </source>
</evidence>
<dbReference type="AlphaFoldDB" id="A0A1F5EHZ1"/>
<evidence type="ECO:0000256" key="2">
    <source>
        <dbReference type="SAM" id="Phobius"/>
    </source>
</evidence>
<name>A0A1F5EHZ1_9BACT</name>
<protein>
    <submittedName>
        <fullName evidence="3">Uncharacterized protein</fullName>
    </submittedName>
</protein>
<evidence type="ECO:0000313" key="3">
    <source>
        <dbReference type="EMBL" id="OGD67049.1"/>
    </source>
</evidence>
<organism evidence="3 4">
    <name type="scientific">Candidatus Campbellbacteria bacterium RIFOXYC2_FULL_35_25</name>
    <dbReference type="NCBI Taxonomy" id="1797582"/>
    <lineage>
        <taxon>Bacteria</taxon>
        <taxon>Candidatus Campbelliibacteriota</taxon>
    </lineage>
</organism>
<dbReference type="Proteomes" id="UP000179003">
    <property type="component" value="Unassembled WGS sequence"/>
</dbReference>
<feature type="coiled-coil region" evidence="1">
    <location>
        <begin position="41"/>
        <end position="68"/>
    </location>
</feature>